<evidence type="ECO:0000256" key="3">
    <source>
        <dbReference type="ARBA" id="ARBA00043887"/>
    </source>
</evidence>
<evidence type="ECO:0000313" key="6">
    <source>
        <dbReference type="Proteomes" id="UP000092124"/>
    </source>
</evidence>
<dbReference type="Proteomes" id="UP000092124">
    <property type="component" value="Unassembled WGS sequence"/>
</dbReference>
<dbReference type="STRING" id="56216.A0A1A6G4L2"/>
<dbReference type="InterPro" id="IPR007307">
    <property type="entry name" value="Ltv1"/>
</dbReference>
<organism evidence="5 6">
    <name type="scientific">Neotoma lepida</name>
    <name type="common">Desert woodrat</name>
    <dbReference type="NCBI Taxonomy" id="56216"/>
    <lineage>
        <taxon>Eukaryota</taxon>
        <taxon>Metazoa</taxon>
        <taxon>Chordata</taxon>
        <taxon>Craniata</taxon>
        <taxon>Vertebrata</taxon>
        <taxon>Euteleostomi</taxon>
        <taxon>Mammalia</taxon>
        <taxon>Eutheria</taxon>
        <taxon>Euarchontoglires</taxon>
        <taxon>Glires</taxon>
        <taxon>Rodentia</taxon>
        <taxon>Myomorpha</taxon>
        <taxon>Muroidea</taxon>
        <taxon>Cricetidae</taxon>
        <taxon>Neotominae</taxon>
        <taxon>Neotoma</taxon>
    </lineage>
</organism>
<name>A0A1A6G4L2_NEOLE</name>
<comment type="caution">
    <text evidence="5">The sequence shown here is derived from an EMBL/GenBank/DDBJ whole genome shotgun (WGS) entry which is preliminary data.</text>
</comment>
<comment type="function">
    <text evidence="3">Essential for ribosome biogenesis.</text>
</comment>
<evidence type="ECO:0000256" key="2">
    <source>
        <dbReference type="ARBA" id="ARBA00021561"/>
    </source>
</evidence>
<evidence type="ECO:0000256" key="1">
    <source>
        <dbReference type="ARBA" id="ARBA00009078"/>
    </source>
</evidence>
<feature type="compositionally biased region" description="Polar residues" evidence="4">
    <location>
        <begin position="32"/>
        <end position="48"/>
    </location>
</feature>
<reference evidence="5 6" key="1">
    <citation type="submission" date="2016-06" db="EMBL/GenBank/DDBJ databases">
        <title>The Draft Genome Sequence and Annotation of the Desert Woodrat Neotoma lepida.</title>
        <authorList>
            <person name="Campbell M."/>
            <person name="Oakeson K.F."/>
            <person name="Yandell M."/>
            <person name="Halpert J.R."/>
            <person name="Dearing D."/>
        </authorList>
    </citation>
    <scope>NUCLEOTIDE SEQUENCE [LARGE SCALE GENOMIC DNA]</scope>
    <source>
        <strain evidence="5">417</strain>
        <tissue evidence="5">Liver</tissue>
    </source>
</reference>
<dbReference type="EMBL" id="LZPO01107026">
    <property type="protein sequence ID" value="OBS60725.1"/>
    <property type="molecule type" value="Genomic_DNA"/>
</dbReference>
<feature type="compositionally biased region" description="Basic and acidic residues" evidence="4">
    <location>
        <begin position="49"/>
        <end position="67"/>
    </location>
</feature>
<dbReference type="GO" id="GO:0005829">
    <property type="term" value="C:cytosol"/>
    <property type="evidence" value="ECO:0007669"/>
    <property type="project" value="TreeGrafter"/>
</dbReference>
<sequence length="67" mass="7676">PKQIHLSSKTGIPLDVLPKKGLTAKQVERMQMINSSDLPKVSTQPRPQNESREDKKARKQAIREERK</sequence>
<feature type="non-terminal residue" evidence="5">
    <location>
        <position position="67"/>
    </location>
</feature>
<dbReference type="PANTHER" id="PTHR21531">
    <property type="entry name" value="LOW-TEMPERATURE VIABILITY PROTEIN LTV1-RELATED"/>
    <property type="match status" value="1"/>
</dbReference>
<dbReference type="AlphaFoldDB" id="A0A1A6G4L2"/>
<dbReference type="GO" id="GO:0005634">
    <property type="term" value="C:nucleus"/>
    <property type="evidence" value="ECO:0007669"/>
    <property type="project" value="TreeGrafter"/>
</dbReference>
<dbReference type="GO" id="GO:0042274">
    <property type="term" value="P:ribosomal small subunit biogenesis"/>
    <property type="evidence" value="ECO:0007669"/>
    <property type="project" value="InterPro"/>
</dbReference>
<comment type="similarity">
    <text evidence="1">Belongs to the LTV1 family.</text>
</comment>
<protein>
    <recommendedName>
        <fullName evidence="2">Protein LTV1 homolog</fullName>
    </recommendedName>
</protein>
<feature type="non-terminal residue" evidence="5">
    <location>
        <position position="1"/>
    </location>
</feature>
<evidence type="ECO:0000313" key="5">
    <source>
        <dbReference type="EMBL" id="OBS60725.1"/>
    </source>
</evidence>
<dbReference type="GO" id="GO:0000056">
    <property type="term" value="P:ribosomal small subunit export from nucleus"/>
    <property type="evidence" value="ECO:0007669"/>
    <property type="project" value="TreeGrafter"/>
</dbReference>
<dbReference type="OrthoDB" id="5852896at2759"/>
<gene>
    <name evidence="5" type="ORF">A6R68_08150</name>
</gene>
<dbReference type="PANTHER" id="PTHR21531:SF0">
    <property type="entry name" value="PROTEIN LTV1 HOMOLOG"/>
    <property type="match status" value="1"/>
</dbReference>
<keyword evidence="6" id="KW-1185">Reference proteome</keyword>
<evidence type="ECO:0000256" key="4">
    <source>
        <dbReference type="SAM" id="MobiDB-lite"/>
    </source>
</evidence>
<proteinExistence type="inferred from homology"/>
<feature type="region of interest" description="Disordered" evidence="4">
    <location>
        <begin position="31"/>
        <end position="67"/>
    </location>
</feature>
<accession>A0A1A6G4L2</accession>
<dbReference type="GO" id="GO:0030688">
    <property type="term" value="C:preribosome, small subunit precursor"/>
    <property type="evidence" value="ECO:0007669"/>
    <property type="project" value="TreeGrafter"/>
</dbReference>